<accession>A0ABU9HBK0</accession>
<name>A0ABU9HBK0_9GAMM</name>
<dbReference type="SUPFAM" id="SSF52833">
    <property type="entry name" value="Thioredoxin-like"/>
    <property type="match status" value="1"/>
</dbReference>
<dbReference type="PANTHER" id="PTHR13887:SF41">
    <property type="entry name" value="THIOREDOXIN SUPERFAMILY PROTEIN"/>
    <property type="match status" value="1"/>
</dbReference>
<feature type="domain" description="DSBA-like thioredoxin" evidence="1">
    <location>
        <begin position="6"/>
        <end position="208"/>
    </location>
</feature>
<dbReference type="Proteomes" id="UP001366060">
    <property type="component" value="Unassembled WGS sequence"/>
</dbReference>
<dbReference type="PANTHER" id="PTHR13887">
    <property type="entry name" value="GLUTATHIONE S-TRANSFERASE KAPPA"/>
    <property type="match status" value="1"/>
</dbReference>
<reference evidence="2 3" key="1">
    <citation type="submission" date="2024-02" db="EMBL/GenBank/DDBJ databases">
        <title>Bacteria isolated from the canopy kelp, Nereocystis luetkeana.</title>
        <authorList>
            <person name="Pfister C.A."/>
            <person name="Younker I.T."/>
            <person name="Light S.H."/>
        </authorList>
    </citation>
    <scope>NUCLEOTIDE SEQUENCE [LARGE SCALE GENOMIC DNA]</scope>
    <source>
        <strain evidence="2 3">TI.2.07</strain>
    </source>
</reference>
<proteinExistence type="predicted"/>
<evidence type="ECO:0000313" key="2">
    <source>
        <dbReference type="EMBL" id="MEL0659001.1"/>
    </source>
</evidence>
<dbReference type="Pfam" id="PF01323">
    <property type="entry name" value="DSBA"/>
    <property type="match status" value="1"/>
</dbReference>
<dbReference type="InterPro" id="IPR036249">
    <property type="entry name" value="Thioredoxin-like_sf"/>
</dbReference>
<dbReference type="RefSeq" id="WP_341627602.1">
    <property type="nucleotide sequence ID" value="NZ_JBAKBA010000013.1"/>
</dbReference>
<protein>
    <submittedName>
        <fullName evidence="2">DsbA family oxidoreductase</fullName>
    </submittedName>
</protein>
<dbReference type="Gene3D" id="3.40.30.10">
    <property type="entry name" value="Glutaredoxin"/>
    <property type="match status" value="1"/>
</dbReference>
<organism evidence="2 3">
    <name type="scientific">Psychromonas arctica</name>
    <dbReference type="NCBI Taxonomy" id="168275"/>
    <lineage>
        <taxon>Bacteria</taxon>
        <taxon>Pseudomonadati</taxon>
        <taxon>Pseudomonadota</taxon>
        <taxon>Gammaproteobacteria</taxon>
        <taxon>Alteromonadales</taxon>
        <taxon>Psychromonadaceae</taxon>
        <taxon>Psychromonas</taxon>
    </lineage>
</organism>
<keyword evidence="3" id="KW-1185">Reference proteome</keyword>
<dbReference type="InterPro" id="IPR001853">
    <property type="entry name" value="DSBA-like_thioredoxin_dom"/>
</dbReference>
<sequence>MSNKIQLDIVSDVVCPWCIIGYKNLQTAIDELDVADKVELQWQPFELNPNMPPEGQDLREHVAEKYGSSREDSEKSRINISQRGAEVGFTFNFFEEMKIVNTRDAHILLEYADEHGKQTELKLALFTAAFTDQKDVSNRETLLNEVEKIGLDAEQAKIRLEEAKYRDQVIEHERFWQGLGISAVPAVVFNRTSALSGAQPIEAYKQVLTELLAELK</sequence>
<dbReference type="CDD" id="cd03024">
    <property type="entry name" value="DsbA_FrnE"/>
    <property type="match status" value="1"/>
</dbReference>
<evidence type="ECO:0000313" key="3">
    <source>
        <dbReference type="Proteomes" id="UP001366060"/>
    </source>
</evidence>
<evidence type="ECO:0000259" key="1">
    <source>
        <dbReference type="Pfam" id="PF01323"/>
    </source>
</evidence>
<comment type="caution">
    <text evidence="2">The sequence shown here is derived from an EMBL/GenBank/DDBJ whole genome shotgun (WGS) entry which is preliminary data.</text>
</comment>
<gene>
    <name evidence="2" type="ORF">V6255_07585</name>
</gene>
<dbReference type="EMBL" id="JBAKBA010000013">
    <property type="protein sequence ID" value="MEL0659001.1"/>
    <property type="molecule type" value="Genomic_DNA"/>
</dbReference>